<dbReference type="EMBL" id="LGRX02010712">
    <property type="protein sequence ID" value="KAK3269852.1"/>
    <property type="molecule type" value="Genomic_DNA"/>
</dbReference>
<evidence type="ECO:0000256" key="1">
    <source>
        <dbReference type="SAM" id="MobiDB-lite"/>
    </source>
</evidence>
<gene>
    <name evidence="2" type="ORF">CYMTET_21721</name>
</gene>
<dbReference type="AlphaFoldDB" id="A0AAE0L2W3"/>
<accession>A0AAE0L2W3</accession>
<name>A0AAE0L2W3_9CHLO</name>
<dbReference type="Proteomes" id="UP001190700">
    <property type="component" value="Unassembled WGS sequence"/>
</dbReference>
<protein>
    <submittedName>
        <fullName evidence="2">Uncharacterized protein</fullName>
    </submittedName>
</protein>
<keyword evidence="3" id="KW-1185">Reference proteome</keyword>
<proteinExistence type="predicted"/>
<evidence type="ECO:0000313" key="2">
    <source>
        <dbReference type="EMBL" id="KAK3269852.1"/>
    </source>
</evidence>
<feature type="compositionally biased region" description="Basic residues" evidence="1">
    <location>
        <begin position="215"/>
        <end position="226"/>
    </location>
</feature>
<evidence type="ECO:0000313" key="3">
    <source>
        <dbReference type="Proteomes" id="UP001190700"/>
    </source>
</evidence>
<feature type="region of interest" description="Disordered" evidence="1">
    <location>
        <begin position="206"/>
        <end position="226"/>
    </location>
</feature>
<comment type="caution">
    <text evidence="2">The sequence shown here is derived from an EMBL/GenBank/DDBJ whole genome shotgun (WGS) entry which is preliminary data.</text>
</comment>
<sequence length="226" mass="25750">MGANSTLELNPVVTYEGKEDYEDVKDKLCEEGIKEPGYQEGQETKPNWRECKHLLKLFRFALLAVLKENTTDCKKRAAAWVALENFWNEVATPIGEGAREAKAQTVKELAKVFIQAFTHAASADKMTVYMHVAYQHLPATILEHDDLLDFAGEGLENLHTKIHAAGTNKRQRTEKPNTRRRTYQAFEKVAVSQLFKDEVVPRRIDNRAQRDLASKLRKRKGHATDS</sequence>
<organism evidence="2 3">
    <name type="scientific">Cymbomonas tetramitiformis</name>
    <dbReference type="NCBI Taxonomy" id="36881"/>
    <lineage>
        <taxon>Eukaryota</taxon>
        <taxon>Viridiplantae</taxon>
        <taxon>Chlorophyta</taxon>
        <taxon>Pyramimonadophyceae</taxon>
        <taxon>Pyramimonadales</taxon>
        <taxon>Pyramimonadaceae</taxon>
        <taxon>Cymbomonas</taxon>
    </lineage>
</organism>
<reference evidence="2 3" key="1">
    <citation type="journal article" date="2015" name="Genome Biol. Evol.">
        <title>Comparative Genomics of a Bacterivorous Green Alga Reveals Evolutionary Causalities and Consequences of Phago-Mixotrophic Mode of Nutrition.</title>
        <authorList>
            <person name="Burns J.A."/>
            <person name="Paasch A."/>
            <person name="Narechania A."/>
            <person name="Kim E."/>
        </authorList>
    </citation>
    <scope>NUCLEOTIDE SEQUENCE [LARGE SCALE GENOMIC DNA]</scope>
    <source>
        <strain evidence="2 3">PLY_AMNH</strain>
    </source>
</reference>